<reference evidence="10" key="2">
    <citation type="submission" date="2020-09" db="EMBL/GenBank/DDBJ databases">
        <authorList>
            <person name="Sun Q."/>
            <person name="Zhou Y."/>
        </authorList>
    </citation>
    <scope>NUCLEOTIDE SEQUENCE</scope>
    <source>
        <strain evidence="10">CGMCC 1.15254</strain>
    </source>
</reference>
<comment type="similarity">
    <text evidence="2 8">Belongs to the bacterial ribosomal protein bS20 family.</text>
</comment>
<keyword evidence="3 8" id="KW-0699">rRNA-binding</keyword>
<dbReference type="RefSeq" id="WP_188664419.1">
    <property type="nucleotide sequence ID" value="NZ_BMHV01000013.1"/>
</dbReference>
<evidence type="ECO:0000256" key="8">
    <source>
        <dbReference type="HAMAP-Rule" id="MF_00500"/>
    </source>
</evidence>
<name>A0A917C0E2_9PROT</name>
<dbReference type="Proteomes" id="UP000632498">
    <property type="component" value="Unassembled WGS sequence"/>
</dbReference>
<dbReference type="InterPro" id="IPR036510">
    <property type="entry name" value="Ribosomal_bS20_sf"/>
</dbReference>
<dbReference type="NCBIfam" id="TIGR00029">
    <property type="entry name" value="S20"/>
    <property type="match status" value="1"/>
</dbReference>
<dbReference type="HAMAP" id="MF_00500">
    <property type="entry name" value="Ribosomal_bS20"/>
    <property type="match status" value="1"/>
</dbReference>
<evidence type="ECO:0000313" key="10">
    <source>
        <dbReference type="EMBL" id="GGF65946.1"/>
    </source>
</evidence>
<dbReference type="GO" id="GO:0006412">
    <property type="term" value="P:translation"/>
    <property type="evidence" value="ECO:0007669"/>
    <property type="project" value="UniProtKB-UniRule"/>
</dbReference>
<keyword evidence="11" id="KW-1185">Reference proteome</keyword>
<evidence type="ECO:0000256" key="3">
    <source>
        <dbReference type="ARBA" id="ARBA00022730"/>
    </source>
</evidence>
<dbReference type="Pfam" id="PF01649">
    <property type="entry name" value="Ribosomal_S20p"/>
    <property type="match status" value="1"/>
</dbReference>
<evidence type="ECO:0000256" key="5">
    <source>
        <dbReference type="ARBA" id="ARBA00022980"/>
    </source>
</evidence>
<organism evidence="10 11">
    <name type="scientific">Terasakiella brassicae</name>
    <dbReference type="NCBI Taxonomy" id="1634917"/>
    <lineage>
        <taxon>Bacteria</taxon>
        <taxon>Pseudomonadati</taxon>
        <taxon>Pseudomonadota</taxon>
        <taxon>Alphaproteobacteria</taxon>
        <taxon>Rhodospirillales</taxon>
        <taxon>Terasakiellaceae</taxon>
        <taxon>Terasakiella</taxon>
    </lineage>
</organism>
<keyword evidence="6 8" id="KW-0687">Ribonucleoprotein</keyword>
<evidence type="ECO:0000256" key="6">
    <source>
        <dbReference type="ARBA" id="ARBA00023274"/>
    </source>
</evidence>
<dbReference type="GO" id="GO:0070181">
    <property type="term" value="F:small ribosomal subunit rRNA binding"/>
    <property type="evidence" value="ECO:0007669"/>
    <property type="project" value="TreeGrafter"/>
</dbReference>
<keyword evidence="4 8" id="KW-0694">RNA-binding</keyword>
<dbReference type="FunFam" id="1.20.58.110:FF:000001">
    <property type="entry name" value="30S ribosomal protein S20"/>
    <property type="match status" value="1"/>
</dbReference>
<dbReference type="PANTHER" id="PTHR33398">
    <property type="entry name" value="30S RIBOSOMAL PROTEIN S20"/>
    <property type="match status" value="1"/>
</dbReference>
<evidence type="ECO:0000256" key="9">
    <source>
        <dbReference type="SAM" id="MobiDB-lite"/>
    </source>
</evidence>
<comment type="caution">
    <text evidence="10">The sequence shown here is derived from an EMBL/GenBank/DDBJ whole genome shotgun (WGS) entry which is preliminary data.</text>
</comment>
<dbReference type="SUPFAM" id="SSF46992">
    <property type="entry name" value="Ribosomal protein S20"/>
    <property type="match status" value="1"/>
</dbReference>
<dbReference type="EMBL" id="BMHV01000013">
    <property type="protein sequence ID" value="GGF65946.1"/>
    <property type="molecule type" value="Genomic_DNA"/>
</dbReference>
<reference evidence="10" key="1">
    <citation type="journal article" date="2014" name="Int. J. Syst. Evol. Microbiol.">
        <title>Complete genome sequence of Corynebacterium casei LMG S-19264T (=DSM 44701T), isolated from a smear-ripened cheese.</title>
        <authorList>
            <consortium name="US DOE Joint Genome Institute (JGI-PGF)"/>
            <person name="Walter F."/>
            <person name="Albersmeier A."/>
            <person name="Kalinowski J."/>
            <person name="Ruckert C."/>
        </authorList>
    </citation>
    <scope>NUCLEOTIDE SEQUENCE</scope>
    <source>
        <strain evidence="10">CGMCC 1.15254</strain>
    </source>
</reference>
<dbReference type="PANTHER" id="PTHR33398:SF1">
    <property type="entry name" value="SMALL RIBOSOMAL SUBUNIT PROTEIN BS20C"/>
    <property type="match status" value="1"/>
</dbReference>
<proteinExistence type="inferred from homology"/>
<accession>A0A917C0E2</accession>
<evidence type="ECO:0000256" key="7">
    <source>
        <dbReference type="ARBA" id="ARBA00035136"/>
    </source>
</evidence>
<dbReference type="GO" id="GO:0003735">
    <property type="term" value="F:structural constituent of ribosome"/>
    <property type="evidence" value="ECO:0007669"/>
    <property type="project" value="InterPro"/>
</dbReference>
<evidence type="ECO:0000256" key="4">
    <source>
        <dbReference type="ARBA" id="ARBA00022884"/>
    </source>
</evidence>
<dbReference type="InterPro" id="IPR002583">
    <property type="entry name" value="Ribosomal_bS20"/>
</dbReference>
<dbReference type="AlphaFoldDB" id="A0A917C0E2"/>
<keyword evidence="5 8" id="KW-0689">Ribosomal protein</keyword>
<sequence length="87" mass="9338">MANTQNAKKRDRQNARRTAVNSARVGRIRTFIKKVEAAIEAGDKAAAQSAFQVAMPALHGGVSKGVVHKNTAARKLSRLSTRIKALA</sequence>
<gene>
    <name evidence="8 10" type="primary">rpsT</name>
    <name evidence="10" type="ORF">GCM10011332_20010</name>
</gene>
<evidence type="ECO:0000256" key="2">
    <source>
        <dbReference type="ARBA" id="ARBA00007634"/>
    </source>
</evidence>
<feature type="region of interest" description="Disordered" evidence="9">
    <location>
        <begin position="1"/>
        <end position="22"/>
    </location>
</feature>
<comment type="function">
    <text evidence="1 8">Binds directly to 16S ribosomal RNA.</text>
</comment>
<evidence type="ECO:0000313" key="11">
    <source>
        <dbReference type="Proteomes" id="UP000632498"/>
    </source>
</evidence>
<dbReference type="GO" id="GO:0015935">
    <property type="term" value="C:small ribosomal subunit"/>
    <property type="evidence" value="ECO:0007669"/>
    <property type="project" value="TreeGrafter"/>
</dbReference>
<protein>
    <recommendedName>
        <fullName evidence="7 8">Small ribosomal subunit protein bS20</fullName>
    </recommendedName>
</protein>
<evidence type="ECO:0000256" key="1">
    <source>
        <dbReference type="ARBA" id="ARBA00003134"/>
    </source>
</evidence>
<dbReference type="Gene3D" id="1.20.58.110">
    <property type="entry name" value="Ribosomal protein S20"/>
    <property type="match status" value="1"/>
</dbReference>